<keyword evidence="6" id="KW-0539">Nucleus</keyword>
<evidence type="ECO:0000256" key="3">
    <source>
        <dbReference type="ARBA" id="ARBA00022833"/>
    </source>
</evidence>
<comment type="caution">
    <text evidence="9">The sequence shown here is derived from an EMBL/GenBank/DDBJ whole genome shotgun (WGS) entry which is preliminary data.</text>
</comment>
<dbReference type="GO" id="GO:0008270">
    <property type="term" value="F:zinc ion binding"/>
    <property type="evidence" value="ECO:0007669"/>
    <property type="project" value="InterPro"/>
</dbReference>
<dbReference type="EMBL" id="JAEUBF010001112">
    <property type="protein sequence ID" value="KAH3672790.1"/>
    <property type="molecule type" value="Genomic_DNA"/>
</dbReference>
<gene>
    <name evidence="9" type="ORF">WICMUC_004012</name>
</gene>
<comment type="subcellular location">
    <subcellularLocation>
        <location evidence="1">Nucleus</location>
    </subcellularLocation>
</comment>
<dbReference type="GO" id="GO:0006351">
    <property type="term" value="P:DNA-templated transcription"/>
    <property type="evidence" value="ECO:0007669"/>
    <property type="project" value="InterPro"/>
</dbReference>
<dbReference type="PANTHER" id="PTHR47338:SF5">
    <property type="entry name" value="ZN(II)2CYS6 TRANSCRIPTION FACTOR (EUROFUNG)"/>
    <property type="match status" value="1"/>
</dbReference>
<dbReference type="InterPro" id="IPR007219">
    <property type="entry name" value="XnlR_reg_dom"/>
</dbReference>
<dbReference type="GO" id="GO:0005634">
    <property type="term" value="C:nucleus"/>
    <property type="evidence" value="ECO:0007669"/>
    <property type="project" value="UniProtKB-SubCell"/>
</dbReference>
<dbReference type="Pfam" id="PF04082">
    <property type="entry name" value="Fungal_trans"/>
    <property type="match status" value="1"/>
</dbReference>
<protein>
    <recommendedName>
        <fullName evidence="8">Zn(2)-C6 fungal-type domain-containing protein</fullName>
    </recommendedName>
</protein>
<evidence type="ECO:0000313" key="9">
    <source>
        <dbReference type="EMBL" id="KAH3672790.1"/>
    </source>
</evidence>
<keyword evidence="3" id="KW-0862">Zinc</keyword>
<dbReference type="CDD" id="cd12148">
    <property type="entry name" value="fungal_TF_MHR"/>
    <property type="match status" value="1"/>
</dbReference>
<dbReference type="PANTHER" id="PTHR47338">
    <property type="entry name" value="ZN(II)2CYS6 TRANSCRIPTION FACTOR (EUROFUNG)-RELATED"/>
    <property type="match status" value="1"/>
</dbReference>
<dbReference type="AlphaFoldDB" id="A0A9P8PJQ6"/>
<reference evidence="9" key="1">
    <citation type="journal article" date="2021" name="Open Biol.">
        <title>Shared evolutionary footprints suggest mitochondrial oxidative damage underlies multiple complex I losses in fungi.</title>
        <authorList>
            <person name="Schikora-Tamarit M.A."/>
            <person name="Marcet-Houben M."/>
            <person name="Nosek J."/>
            <person name="Gabaldon T."/>
        </authorList>
    </citation>
    <scope>NUCLEOTIDE SEQUENCE</scope>
    <source>
        <strain evidence="9">CBS6341</strain>
    </source>
</reference>
<evidence type="ECO:0000256" key="6">
    <source>
        <dbReference type="ARBA" id="ARBA00023242"/>
    </source>
</evidence>
<evidence type="ECO:0000259" key="8">
    <source>
        <dbReference type="PROSITE" id="PS50048"/>
    </source>
</evidence>
<feature type="compositionally biased region" description="Polar residues" evidence="7">
    <location>
        <begin position="619"/>
        <end position="639"/>
    </location>
</feature>
<dbReference type="Gene3D" id="4.10.240.10">
    <property type="entry name" value="Zn(2)-C6 fungal-type DNA-binding domain"/>
    <property type="match status" value="1"/>
</dbReference>
<proteinExistence type="predicted"/>
<dbReference type="OrthoDB" id="39175at2759"/>
<keyword evidence="2" id="KW-0479">Metal-binding</keyword>
<dbReference type="InterPro" id="IPR050815">
    <property type="entry name" value="TF_fung"/>
</dbReference>
<dbReference type="SMART" id="SM00066">
    <property type="entry name" value="GAL4"/>
    <property type="match status" value="1"/>
</dbReference>
<sequence length="692" mass="79678">MSKPQRSSIACEFCRKSKIRCANNGDGSICARCEKLGKHSDQCIYKPKGHQALKEKPIIISESLNHGNGVHLSRSASLGSNASQISSRRYYYNSSYLSRIRFPPKFLLIKVIKIFFSNQYHGIFQFLHQDSYLNHYQQQSKIDEEYLSNLNLSQNPEFDPIVLIAILAISARFEPSMIQIYGDFDEFNDPDLFKPNFDLSIEDGSSAAKTSYNTSNYFGYYARNFLKDVFDKPSIQRVQALTILSSHEWGNTNAARSYLYNGMAARMAIILGLSLPSSLCYRKIESNKTLTQFEKNIKLETVRRTMWSVYMMDRANASGRNRSFAVKIEEIKIPLPCYDFEFSNGLTVKYPTYNESLILLGISDITKEKKISTLGFQIFFFELWAKVAKWCGEMGAVKENLRPMDKHSTFNRLVNDLNLLERSLPPDLKYSLENLNYYIGINHVENYGYIHCLIFLCKVFLYREVFYLKNSKNLITIQDWWKYAQYLLNVVRDCTNLMKTLRSINLIVDAPFLNFQIFSNLIISLYFVELPDELLLKLINKVTLLKLKQENKSLGELNIRMLHDNVWKLGEKYYSLVKELTSTNLINVLTKEDVKNRIYDYGEGEVQEEILPPPKEDSTSFSVTNSTADLSSSDPGSTNSNIDQLIQDFGYENWEIFDIGTVLPSWDVLNQNFSESQNNDKPIISAKSGEVS</sequence>
<evidence type="ECO:0000256" key="5">
    <source>
        <dbReference type="ARBA" id="ARBA00023163"/>
    </source>
</evidence>
<dbReference type="InterPro" id="IPR001138">
    <property type="entry name" value="Zn2Cys6_DnaBD"/>
</dbReference>
<dbReference type="GO" id="GO:0000981">
    <property type="term" value="F:DNA-binding transcription factor activity, RNA polymerase II-specific"/>
    <property type="evidence" value="ECO:0007669"/>
    <property type="project" value="InterPro"/>
</dbReference>
<name>A0A9P8PJQ6_9ASCO</name>
<keyword evidence="5" id="KW-0804">Transcription</keyword>
<evidence type="ECO:0000256" key="4">
    <source>
        <dbReference type="ARBA" id="ARBA00023015"/>
    </source>
</evidence>
<organism evidence="9 10">
    <name type="scientific">Wickerhamomyces mucosus</name>
    <dbReference type="NCBI Taxonomy" id="1378264"/>
    <lineage>
        <taxon>Eukaryota</taxon>
        <taxon>Fungi</taxon>
        <taxon>Dikarya</taxon>
        <taxon>Ascomycota</taxon>
        <taxon>Saccharomycotina</taxon>
        <taxon>Saccharomycetes</taxon>
        <taxon>Phaffomycetales</taxon>
        <taxon>Wickerhamomycetaceae</taxon>
        <taxon>Wickerhamomyces</taxon>
    </lineage>
</organism>
<reference evidence="9" key="2">
    <citation type="submission" date="2021-01" db="EMBL/GenBank/DDBJ databases">
        <authorList>
            <person name="Schikora-Tamarit M.A."/>
        </authorList>
    </citation>
    <scope>NUCLEOTIDE SEQUENCE</scope>
    <source>
        <strain evidence="9">CBS6341</strain>
    </source>
</reference>
<dbReference type="SMART" id="SM00906">
    <property type="entry name" value="Fungal_trans"/>
    <property type="match status" value="1"/>
</dbReference>
<dbReference type="CDD" id="cd00067">
    <property type="entry name" value="GAL4"/>
    <property type="match status" value="1"/>
</dbReference>
<feature type="domain" description="Zn(2)-C6 fungal-type" evidence="8">
    <location>
        <begin position="10"/>
        <end position="45"/>
    </location>
</feature>
<dbReference type="PROSITE" id="PS50048">
    <property type="entry name" value="ZN2_CY6_FUNGAL_2"/>
    <property type="match status" value="1"/>
</dbReference>
<evidence type="ECO:0000313" key="10">
    <source>
        <dbReference type="Proteomes" id="UP000769528"/>
    </source>
</evidence>
<feature type="region of interest" description="Disordered" evidence="7">
    <location>
        <begin position="610"/>
        <end position="639"/>
    </location>
</feature>
<evidence type="ECO:0000256" key="7">
    <source>
        <dbReference type="SAM" id="MobiDB-lite"/>
    </source>
</evidence>
<dbReference type="SUPFAM" id="SSF57701">
    <property type="entry name" value="Zn2/Cys6 DNA-binding domain"/>
    <property type="match status" value="1"/>
</dbReference>
<keyword evidence="4" id="KW-0805">Transcription regulation</keyword>
<evidence type="ECO:0000256" key="1">
    <source>
        <dbReference type="ARBA" id="ARBA00004123"/>
    </source>
</evidence>
<accession>A0A9P8PJQ6</accession>
<evidence type="ECO:0000256" key="2">
    <source>
        <dbReference type="ARBA" id="ARBA00022723"/>
    </source>
</evidence>
<dbReference type="InterPro" id="IPR036864">
    <property type="entry name" value="Zn2-C6_fun-type_DNA-bd_sf"/>
</dbReference>
<keyword evidence="10" id="KW-1185">Reference proteome</keyword>
<dbReference type="Proteomes" id="UP000769528">
    <property type="component" value="Unassembled WGS sequence"/>
</dbReference>
<dbReference type="GO" id="GO:0003677">
    <property type="term" value="F:DNA binding"/>
    <property type="evidence" value="ECO:0007669"/>
    <property type="project" value="InterPro"/>
</dbReference>